<dbReference type="EC" id="2.1.1.13" evidence="5 16"/>
<dbReference type="Pfam" id="PF00809">
    <property type="entry name" value="Pterin_bind"/>
    <property type="match status" value="1"/>
</dbReference>
<dbReference type="FunFam" id="3.20.20.20:FF:000002">
    <property type="entry name" value="Methionine synthase"/>
    <property type="match status" value="1"/>
</dbReference>
<sequence>MDFKERRKWPDASQEIQETLLQRIMILDGAMGTMIQKHSLVEEDFRGTLFPDPIKPLQGNNDVLTLTQPDLIYNIHKSYLDAGADITETNTFNGTKIAQADYGLEHLVYKMNSESAKLARAAADNVFRETGIQRYVAGAIGPTNKTLSLSPSVEQPELRTITFDQLVAAYKEQAQGLLDGGVDVFLVETIFDTANAKAAFFALDELFEETNRQCPIFVSGTIVDLSGRTLSGQTTEAFMISVSHTNPMCLGLNCSLGAQLMRPFIEIISKNSEAFVICYPNAGLPNAFGEYDETEEMMAANLKSFAEDGLVNIIGGCCGSTPAHIRAIAEAMKGLAPRQRSIPLSPSYTQLSGLEPMVIGPYTNFVNIGERCNVAGSKRFSNLIKKQDYENALSVAKDQVANGAQILDVNMDEGLLNSEEEMATFVNFIASDPDIAKVPLCVDSSSFSVIEAGLKCCQGKCIVNSISLKEGEQDFIEKAKCIKRYGACVIVMCFDEEGQATSVERKVEICERSYKILTEVVKLLPQNIIFDLNILTIATGIEEHNDYVKNFINATSIVKQNLAGVKISGGISNLSFAFRGKNQIREAMHSVFLYHAIKAGMDLGIVNAGNLPLYSDIEENLLHLCEGIIWNTISDGTEQMLMYAEKLDKTPKKNVTEEEWRNLPLEERLIYSLVKGIDKYIIQDVQEAHQSVDAYPIPLKIIEGPLMKGMNTVGDLFGSGKMFLPQVIKSARVMKKAVAYLIPFMEDDKDKKLNKRTYSGTMVIATVKGDVHDIGKNIVAVVLGCNNFKIVDLGVMTPCEKILNTAIDINADVIGLSGLITPSLNEMVHVAQEMERIGLKIPLLIGGATTSKQHTAVKISPAYSGPTVYVPDASKSVFVCSALMNKDSVEEYLEEISEDYDEIRQDYLDSLKNRVYLSLKAAQEKKFQIDWSLHPPAPPPTFFGTKKIVDCSLEELIPFIDWKPFFDVWQLKGKYPNRGYPKIFNDASVGTMAKKLFDDAQELLKKFIEEKSLKASGVFGFYRANSNGDDIEIYDENRRVIAVFYGLRQQAKKVQNQDAHYCLSDFIVPVESGLTDHIGLFAVTAGIGADNLCNQFAENHDDYNKLMVQVLADRLAEAFAEKLHEDVRCQYWGYNTENLESQDLHRIKYQGVRPAPGYPSQPDHTEKLTMWKLLEADSIGIELTESLAMYPAASVSGLYFSHPKSFYFSAGKIAKDQVISYAERKSVSIEQVEKWLQPVLSYASS</sequence>
<dbReference type="InterPro" id="IPR006158">
    <property type="entry name" value="Cobalamin-bd"/>
</dbReference>
<keyword evidence="10 16" id="KW-0949">S-adenosyl-L-methionine</keyword>
<evidence type="ECO:0000259" key="21">
    <source>
        <dbReference type="PROSITE" id="PS50972"/>
    </source>
</evidence>
<evidence type="ECO:0000256" key="15">
    <source>
        <dbReference type="ARBA" id="ARBA00023285"/>
    </source>
</evidence>
<dbReference type="GO" id="GO:0046653">
    <property type="term" value="P:tetrahydrofolate metabolic process"/>
    <property type="evidence" value="ECO:0007669"/>
    <property type="project" value="TreeGrafter"/>
</dbReference>
<dbReference type="InterPro" id="IPR036589">
    <property type="entry name" value="HCY_dom_sf"/>
</dbReference>
<dbReference type="SUPFAM" id="SSF51717">
    <property type="entry name" value="Dihydropteroate synthetase-like"/>
    <property type="match status" value="1"/>
</dbReference>
<comment type="pathway">
    <text evidence="3 16">Amino-acid biosynthesis; L-methionine biosynthesis via de novo pathway; L-methionine from L-homocysteine (MetH route): step 1/1.</text>
</comment>
<evidence type="ECO:0000256" key="17">
    <source>
        <dbReference type="PIRSR" id="PIRSR000381-1"/>
    </source>
</evidence>
<comment type="catalytic activity">
    <reaction evidence="16">
        <text>(6S)-5-methyl-5,6,7,8-tetrahydrofolate + L-homocysteine = (6S)-5,6,7,8-tetrahydrofolate + L-methionine</text>
        <dbReference type="Rhea" id="RHEA:11172"/>
        <dbReference type="ChEBI" id="CHEBI:18608"/>
        <dbReference type="ChEBI" id="CHEBI:57453"/>
        <dbReference type="ChEBI" id="CHEBI:57844"/>
        <dbReference type="ChEBI" id="CHEBI:58199"/>
        <dbReference type="EC" id="2.1.1.13"/>
    </reaction>
</comment>
<protein>
    <recommendedName>
        <fullName evidence="5 16">Methionine synthase</fullName>
        <ecNumber evidence="5 16">2.1.1.13</ecNumber>
    </recommendedName>
    <alternativeName>
        <fullName evidence="16">5-methyltetrahydrofolate--homocysteine methyltransferase</fullName>
    </alternativeName>
</protein>
<dbReference type="PROSITE" id="PS51337">
    <property type="entry name" value="B12_BINDING_NTER"/>
    <property type="match status" value="1"/>
</dbReference>
<evidence type="ECO:0000256" key="4">
    <source>
        <dbReference type="ARBA" id="ARBA00010398"/>
    </source>
</evidence>
<evidence type="ECO:0000256" key="11">
    <source>
        <dbReference type="ARBA" id="ARBA00022723"/>
    </source>
</evidence>
<dbReference type="GO" id="GO:0032259">
    <property type="term" value="P:methylation"/>
    <property type="evidence" value="ECO:0007669"/>
    <property type="project" value="UniProtKB-KW"/>
</dbReference>
<feature type="binding site" evidence="18">
    <location>
        <begin position="1207"/>
        <end position="1208"/>
    </location>
    <ligand>
        <name>S-adenosyl-L-methionine</name>
        <dbReference type="ChEBI" id="CHEBI:59789"/>
    </ligand>
</feature>
<dbReference type="PANTHER" id="PTHR45833">
    <property type="entry name" value="METHIONINE SYNTHASE"/>
    <property type="match status" value="1"/>
</dbReference>
<comment type="cofactor">
    <cofactor evidence="2 16 17">
        <name>methylcob(III)alamin</name>
        <dbReference type="ChEBI" id="CHEBI:28115"/>
    </cofactor>
</comment>
<keyword evidence="8 16" id="KW-0846">Cobalamin</keyword>
<evidence type="ECO:0000256" key="13">
    <source>
        <dbReference type="ARBA" id="ARBA00022833"/>
    </source>
</evidence>
<dbReference type="SUPFAM" id="SSF56507">
    <property type="entry name" value="Methionine synthase activation domain-like"/>
    <property type="match status" value="1"/>
</dbReference>
<dbReference type="InterPro" id="IPR036724">
    <property type="entry name" value="Cobalamin-bd_sf"/>
</dbReference>
<dbReference type="GO" id="GO:0008705">
    <property type="term" value="F:methionine synthase activity"/>
    <property type="evidence" value="ECO:0007669"/>
    <property type="project" value="UniProtKB-UniRule"/>
</dbReference>
<evidence type="ECO:0000256" key="14">
    <source>
        <dbReference type="ARBA" id="ARBA00023167"/>
    </source>
</evidence>
<organism evidence="25">
    <name type="scientific">Octopus bimaculoides</name>
    <name type="common">California two-spotted octopus</name>
    <dbReference type="NCBI Taxonomy" id="37653"/>
    <lineage>
        <taxon>Eukaryota</taxon>
        <taxon>Metazoa</taxon>
        <taxon>Spiralia</taxon>
        <taxon>Lophotrochozoa</taxon>
        <taxon>Mollusca</taxon>
        <taxon>Cephalopoda</taxon>
        <taxon>Coleoidea</taxon>
        <taxon>Octopodiformes</taxon>
        <taxon>Octopoda</taxon>
        <taxon>Incirrata</taxon>
        <taxon>Octopodidae</taxon>
        <taxon>Octopus</taxon>
    </lineage>
</organism>
<dbReference type="Pfam" id="PF02965">
    <property type="entry name" value="Met_synt_B12"/>
    <property type="match status" value="1"/>
</dbReference>
<dbReference type="PROSITE" id="PS50974">
    <property type="entry name" value="ADOMET_ACTIVATION"/>
    <property type="match status" value="1"/>
</dbReference>
<feature type="binding site" description="axial binding residue" evidence="17">
    <location>
        <position position="772"/>
    </location>
    <ligand>
        <name>methylcob(III)alamin</name>
        <dbReference type="ChEBI" id="CHEBI:28115"/>
    </ligand>
    <ligandPart>
        <name>Co</name>
        <dbReference type="ChEBI" id="CHEBI:27638"/>
    </ligandPart>
</feature>
<dbReference type="InterPro" id="IPR050554">
    <property type="entry name" value="Met_Synthase/Corrinoid"/>
</dbReference>
<reference evidence="25" key="1">
    <citation type="submission" date="2015-07" db="EMBL/GenBank/DDBJ databases">
        <title>MeaNS - Measles Nucleotide Surveillance Program.</title>
        <authorList>
            <person name="Tran T."/>
            <person name="Druce J."/>
        </authorList>
    </citation>
    <scope>NUCLEOTIDE SEQUENCE</scope>
    <source>
        <strain evidence="25">UCB-OBI-ISO-001</strain>
        <tissue evidence="25">Gonad</tissue>
    </source>
</reference>
<keyword evidence="11 16" id="KW-0479">Metal-binding</keyword>
<name>A0A0L8I2J1_OCTBM</name>
<dbReference type="CDD" id="cd00740">
    <property type="entry name" value="MeTr"/>
    <property type="match status" value="1"/>
</dbReference>
<evidence type="ECO:0000313" key="25">
    <source>
        <dbReference type="EMBL" id="KOF95712.1"/>
    </source>
</evidence>
<dbReference type="GO" id="GO:0031419">
    <property type="term" value="F:cobalamin binding"/>
    <property type="evidence" value="ECO:0007669"/>
    <property type="project" value="UniProtKB-UniRule"/>
</dbReference>
<feature type="binding site" evidence="18">
    <location>
        <position position="817"/>
    </location>
    <ligand>
        <name>methylcob(III)alamin</name>
        <dbReference type="ChEBI" id="CHEBI:28115"/>
    </ligand>
</feature>
<dbReference type="PROSITE" id="PS50970">
    <property type="entry name" value="HCY"/>
    <property type="match status" value="1"/>
</dbReference>
<comment type="cofactor">
    <cofactor evidence="1 16 19">
        <name>Zn(2+)</name>
        <dbReference type="ChEBI" id="CHEBI:29105"/>
    </cofactor>
</comment>
<dbReference type="InterPro" id="IPR003759">
    <property type="entry name" value="Cbl-bd_cap"/>
</dbReference>
<feature type="domain" description="B12-binding" evidence="23">
    <location>
        <begin position="759"/>
        <end position="894"/>
    </location>
</feature>
<feature type="domain" description="AdoMet activation" evidence="22">
    <location>
        <begin position="910"/>
        <end position="1245"/>
    </location>
</feature>
<evidence type="ECO:0000259" key="24">
    <source>
        <dbReference type="PROSITE" id="PS51337"/>
    </source>
</evidence>
<dbReference type="InterPro" id="IPR003726">
    <property type="entry name" value="HCY_dom"/>
</dbReference>
<proteinExistence type="inferred from homology"/>
<dbReference type="OrthoDB" id="261426at2759"/>
<dbReference type="GO" id="GO:0050667">
    <property type="term" value="P:homocysteine metabolic process"/>
    <property type="evidence" value="ECO:0007669"/>
    <property type="project" value="TreeGrafter"/>
</dbReference>
<evidence type="ECO:0000256" key="16">
    <source>
        <dbReference type="PIRNR" id="PIRNR000381"/>
    </source>
</evidence>
<dbReference type="OMA" id="ADCIAMS"/>
<dbReference type="SMART" id="SM01018">
    <property type="entry name" value="B12-binding_2"/>
    <property type="match status" value="1"/>
</dbReference>
<feature type="domain" description="Pterin-binding" evidence="21">
    <location>
        <begin position="365"/>
        <end position="626"/>
    </location>
</feature>
<evidence type="ECO:0000256" key="18">
    <source>
        <dbReference type="PIRSR" id="PIRSR000381-2"/>
    </source>
</evidence>
<dbReference type="NCBIfam" id="TIGR02082">
    <property type="entry name" value="metH"/>
    <property type="match status" value="1"/>
</dbReference>
<feature type="binding site" evidence="17 19">
    <location>
        <position position="318"/>
    </location>
    <ligand>
        <name>Zn(2+)</name>
        <dbReference type="ChEBI" id="CHEBI:29105"/>
    </ligand>
</feature>
<feature type="binding site" evidence="17 19">
    <location>
        <position position="317"/>
    </location>
    <ligand>
        <name>Zn(2+)</name>
        <dbReference type="ChEBI" id="CHEBI:29105"/>
    </ligand>
</feature>
<dbReference type="NCBIfam" id="NF007024">
    <property type="entry name" value="PRK09490.1"/>
    <property type="match status" value="1"/>
</dbReference>
<keyword evidence="12" id="KW-0677">Repeat</keyword>
<keyword evidence="7 16" id="KW-0028">Amino-acid biosynthesis</keyword>
<evidence type="ECO:0000256" key="5">
    <source>
        <dbReference type="ARBA" id="ARBA00012032"/>
    </source>
</evidence>
<evidence type="ECO:0000256" key="8">
    <source>
        <dbReference type="ARBA" id="ARBA00022628"/>
    </source>
</evidence>
<dbReference type="AlphaFoldDB" id="A0A0L8I2J1"/>
<dbReference type="InterPro" id="IPR011822">
    <property type="entry name" value="MetH"/>
</dbReference>
<evidence type="ECO:0000256" key="3">
    <source>
        <dbReference type="ARBA" id="ARBA00005178"/>
    </source>
</evidence>
<dbReference type="Pfam" id="PF02607">
    <property type="entry name" value="B12-binding_2"/>
    <property type="match status" value="1"/>
</dbReference>
<evidence type="ECO:0000259" key="22">
    <source>
        <dbReference type="PROSITE" id="PS50974"/>
    </source>
</evidence>
<feature type="binding site" evidence="18">
    <location>
        <position position="961"/>
    </location>
    <ligand>
        <name>S-adenosyl-L-methionine</name>
        <dbReference type="ChEBI" id="CHEBI:59789"/>
    </ligand>
</feature>
<keyword evidence="9 16" id="KW-0808">Transferase</keyword>
<comment type="similarity">
    <text evidence="4">Belongs to the vitamin-B12 dependent methionine synthase family.</text>
</comment>
<dbReference type="Gene3D" id="1.10.288.10">
    <property type="entry name" value="Cobalamin-dependent Methionine Synthase, domain 2"/>
    <property type="match status" value="1"/>
</dbReference>
<feature type="binding site" evidence="17 19">
    <location>
        <position position="254"/>
    </location>
    <ligand>
        <name>Zn(2+)</name>
        <dbReference type="ChEBI" id="CHEBI:29105"/>
    </ligand>
</feature>
<dbReference type="PANTHER" id="PTHR45833:SF1">
    <property type="entry name" value="METHIONINE SYNTHASE"/>
    <property type="match status" value="1"/>
</dbReference>
<dbReference type="EMBL" id="KQ416694">
    <property type="protein sequence ID" value="KOF95712.1"/>
    <property type="molecule type" value="Genomic_DNA"/>
</dbReference>
<keyword evidence="14 16" id="KW-0486">Methionine biosynthesis</keyword>
<gene>
    <name evidence="25" type="ORF">OCBIM_22037395mg</name>
</gene>
<evidence type="ECO:0000259" key="20">
    <source>
        <dbReference type="PROSITE" id="PS50970"/>
    </source>
</evidence>
<dbReference type="InterPro" id="IPR000489">
    <property type="entry name" value="Pterin-binding_dom"/>
</dbReference>
<dbReference type="KEGG" id="obi:106884474"/>
<evidence type="ECO:0000259" key="23">
    <source>
        <dbReference type="PROSITE" id="PS51332"/>
    </source>
</evidence>
<dbReference type="GO" id="GO:0008270">
    <property type="term" value="F:zinc ion binding"/>
    <property type="evidence" value="ECO:0007669"/>
    <property type="project" value="UniProtKB-UniRule"/>
</dbReference>
<dbReference type="Gene3D" id="3.40.50.280">
    <property type="entry name" value="Cobalamin-binding domain"/>
    <property type="match status" value="1"/>
</dbReference>
<evidence type="ECO:0000256" key="7">
    <source>
        <dbReference type="ARBA" id="ARBA00022605"/>
    </source>
</evidence>
<dbReference type="Gene3D" id="3.20.20.330">
    <property type="entry name" value="Homocysteine-binding-like domain"/>
    <property type="match status" value="1"/>
</dbReference>
<dbReference type="FunFam" id="3.40.50.280:FF:000001">
    <property type="entry name" value="Methionine synthase"/>
    <property type="match status" value="1"/>
</dbReference>
<dbReference type="InterPro" id="IPR011005">
    <property type="entry name" value="Dihydropteroate_synth-like_sf"/>
</dbReference>
<dbReference type="FunFam" id="1.10.1240.10:FF:000001">
    <property type="entry name" value="Methionine synthase"/>
    <property type="match status" value="1"/>
</dbReference>
<evidence type="ECO:0000256" key="6">
    <source>
        <dbReference type="ARBA" id="ARBA00022603"/>
    </source>
</evidence>
<dbReference type="InterPro" id="IPR033706">
    <property type="entry name" value="Met_synthase_B12-bd"/>
</dbReference>
<dbReference type="Gene3D" id="3.20.20.20">
    <property type="entry name" value="Dihydropteroate synthase-like"/>
    <property type="match status" value="1"/>
</dbReference>
<dbReference type="InterPro" id="IPR036594">
    <property type="entry name" value="Meth_synthase_dom"/>
</dbReference>
<feature type="domain" description="B12-binding N-terminal" evidence="24">
    <location>
        <begin position="656"/>
        <end position="753"/>
    </location>
</feature>
<evidence type="ECO:0000256" key="10">
    <source>
        <dbReference type="ARBA" id="ARBA00022691"/>
    </source>
</evidence>
<dbReference type="CDD" id="cd02069">
    <property type="entry name" value="methionine_synthase_B12_BD"/>
    <property type="match status" value="1"/>
</dbReference>
<keyword evidence="6 16" id="KW-0489">Methyltransferase</keyword>
<dbReference type="SUPFAM" id="SSF52242">
    <property type="entry name" value="Cobalamin (vitamin B12)-binding domain"/>
    <property type="match status" value="1"/>
</dbReference>
<feature type="binding site" evidence="18">
    <location>
        <position position="873"/>
    </location>
    <ligand>
        <name>methylcob(III)alamin</name>
        <dbReference type="ChEBI" id="CHEBI:28115"/>
    </ligand>
</feature>
<dbReference type="InterPro" id="IPR037010">
    <property type="entry name" value="VitB12-dep_Met_synth_activ_sf"/>
</dbReference>
<comment type="domain">
    <text evidence="16">Modular enzyme with four functionally distinct domains. The isolated Hcy-binding domain catalyzes methyl transfer from free methylcobalamin to homocysteine. The Hcy-binding domain in association with the pterin-binding domain catalyzes the methylation of cob(I)alamin by methyltetrahydrofolate and the methylation of homocysteine. The B12-binding domain binds the cofactor. The AdoMet activation domain binds S-adenosyl-L-methionine. Under aerobic conditions cob(I)alamin can be converted to inactive cob(II)alamin. Reductive methylation by S-adenosyl-L-methionine and flavodoxin regenerates methylcobalamin.</text>
</comment>
<feature type="binding site" evidence="18">
    <location>
        <position position="1153"/>
    </location>
    <ligand>
        <name>S-adenosyl-L-methionine</name>
        <dbReference type="ChEBI" id="CHEBI:59789"/>
    </ligand>
</feature>
<evidence type="ECO:0000256" key="12">
    <source>
        <dbReference type="ARBA" id="ARBA00022737"/>
    </source>
</evidence>
<comment type="function">
    <text evidence="16">Catalyzes the transfer of a methyl group from methyl-cobalamin to homocysteine, yielding enzyme-bound cob(I)alamin and methionine. Subsequently, remethylates the cofactor using methyltetrahydrofolate.</text>
</comment>
<dbReference type="InterPro" id="IPR004223">
    <property type="entry name" value="VitB12-dep_Met_synth_activ_dom"/>
</dbReference>
<dbReference type="Pfam" id="PF02574">
    <property type="entry name" value="S-methyl_trans"/>
    <property type="match status" value="1"/>
</dbReference>
<feature type="binding site" evidence="18">
    <location>
        <position position="821"/>
    </location>
    <ligand>
        <name>methylcob(III)alamin</name>
        <dbReference type="ChEBI" id="CHEBI:28115"/>
    </ligand>
</feature>
<dbReference type="Gene3D" id="1.10.1240.10">
    <property type="entry name" value="Methionine synthase domain"/>
    <property type="match status" value="1"/>
</dbReference>
<dbReference type="SUPFAM" id="SSF82282">
    <property type="entry name" value="Homocysteine S-methyltransferase"/>
    <property type="match status" value="1"/>
</dbReference>
<evidence type="ECO:0000256" key="9">
    <source>
        <dbReference type="ARBA" id="ARBA00022679"/>
    </source>
</evidence>
<dbReference type="FunFam" id="3.20.20.330:FF:000001">
    <property type="entry name" value="Methionine synthase"/>
    <property type="match status" value="1"/>
</dbReference>
<dbReference type="GO" id="GO:0005829">
    <property type="term" value="C:cytosol"/>
    <property type="evidence" value="ECO:0007669"/>
    <property type="project" value="TreeGrafter"/>
</dbReference>
<dbReference type="PROSITE" id="PS50972">
    <property type="entry name" value="PTERIN_BINDING"/>
    <property type="match status" value="1"/>
</dbReference>
<dbReference type="STRING" id="37653.A0A0L8I2J1"/>
<keyword evidence="13 16" id="KW-0862">Zinc</keyword>
<accession>A0A0L8I2J1</accession>
<dbReference type="PROSITE" id="PS51332">
    <property type="entry name" value="B12_BINDING"/>
    <property type="match status" value="1"/>
</dbReference>
<feature type="binding site" evidence="18">
    <location>
        <begin position="769"/>
        <end position="773"/>
    </location>
    <ligand>
        <name>methylcob(III)alamin</name>
        <dbReference type="ChEBI" id="CHEBI:28115"/>
    </ligand>
</feature>
<feature type="domain" description="Hcy-binding" evidence="20">
    <location>
        <begin position="13"/>
        <end position="332"/>
    </location>
</feature>
<keyword evidence="15 16" id="KW-0170">Cobalt</keyword>
<dbReference type="PIRSF" id="PIRSF000381">
    <property type="entry name" value="MetH"/>
    <property type="match status" value="1"/>
</dbReference>
<evidence type="ECO:0000256" key="1">
    <source>
        <dbReference type="ARBA" id="ARBA00001947"/>
    </source>
</evidence>
<dbReference type="UniPathway" id="UPA00051">
    <property type="reaction ID" value="UER00081"/>
</dbReference>
<evidence type="ECO:0000256" key="19">
    <source>
        <dbReference type="PROSITE-ProRule" id="PRU00333"/>
    </source>
</evidence>
<dbReference type="Pfam" id="PF02310">
    <property type="entry name" value="B12-binding"/>
    <property type="match status" value="1"/>
</dbReference>
<dbReference type="Gene3D" id="3.10.196.10">
    <property type="entry name" value="Vitamin B12-dependent methionine synthase, activation domain"/>
    <property type="match status" value="1"/>
</dbReference>
<feature type="binding site" evidence="18">
    <location>
        <position position="703"/>
    </location>
    <ligand>
        <name>methylcob(III)alamin</name>
        <dbReference type="ChEBI" id="CHEBI:28115"/>
    </ligand>
</feature>
<evidence type="ECO:0000256" key="2">
    <source>
        <dbReference type="ARBA" id="ARBA00001956"/>
    </source>
</evidence>
<dbReference type="SUPFAM" id="SSF47644">
    <property type="entry name" value="Methionine synthase domain"/>
    <property type="match status" value="1"/>
</dbReference>